<dbReference type="NCBIfam" id="TIGR01910">
    <property type="entry name" value="DapE-ArgE"/>
    <property type="match status" value="1"/>
</dbReference>
<evidence type="ECO:0000256" key="2">
    <source>
        <dbReference type="ARBA" id="ARBA00001947"/>
    </source>
</evidence>
<dbReference type="InterPro" id="IPR010182">
    <property type="entry name" value="ArgE/DapE"/>
</dbReference>
<keyword evidence="5" id="KW-0378">Hydrolase</keyword>
<dbReference type="FunCoup" id="A0A0J6WXZ1">
    <property type="interactions" value="342"/>
</dbReference>
<feature type="domain" description="Peptidase M20 dimerisation" evidence="8">
    <location>
        <begin position="208"/>
        <end position="310"/>
    </location>
</feature>
<dbReference type="GO" id="GO:0046872">
    <property type="term" value="F:metal ion binding"/>
    <property type="evidence" value="ECO:0007669"/>
    <property type="project" value="UniProtKB-KW"/>
</dbReference>
<comment type="caution">
    <text evidence="9">The sequence shown here is derived from an EMBL/GenBank/DDBJ whole genome shotgun (WGS) entry which is preliminary data.</text>
</comment>
<accession>A0A0J6WXZ1</accession>
<comment type="cofactor">
    <cofactor evidence="2">
        <name>Zn(2+)</name>
        <dbReference type="ChEBI" id="CHEBI:29105"/>
    </cofactor>
</comment>
<reference evidence="9 10" key="1">
    <citation type="submission" date="2015-06" db="EMBL/GenBank/DDBJ databases">
        <title>Draft genome sequence of beer spoilage bacterium Megasphaera cerevisiae type strain 20462.</title>
        <authorList>
            <person name="Kutumbaka K."/>
            <person name="Pasmowitz J."/>
            <person name="Mategko J."/>
            <person name="Reyes D."/>
            <person name="Friedrich A."/>
            <person name="Han S."/>
            <person name="Martens-Habbena W."/>
            <person name="Neal-McKinney J."/>
            <person name="Janagama H.K."/>
            <person name="Nadala C."/>
            <person name="Samadpour M."/>
        </authorList>
    </citation>
    <scope>NUCLEOTIDE SEQUENCE [LARGE SCALE GENOMIC DNA]</scope>
    <source>
        <strain evidence="9 10">DSM 20462</strain>
    </source>
</reference>
<evidence type="ECO:0000256" key="4">
    <source>
        <dbReference type="ARBA" id="ARBA00022723"/>
    </source>
</evidence>
<dbReference type="OrthoDB" id="9792335at2"/>
<comment type="similarity">
    <text evidence="3">Belongs to the peptidase M20A family.</text>
</comment>
<dbReference type="Pfam" id="PF07687">
    <property type="entry name" value="M20_dimer"/>
    <property type="match status" value="1"/>
</dbReference>
<dbReference type="PANTHER" id="PTHR43808:SF25">
    <property type="entry name" value="PEPTIDASE M20 DIMERISATION DOMAIN-CONTAINING PROTEIN"/>
    <property type="match status" value="1"/>
</dbReference>
<dbReference type="InterPro" id="IPR011650">
    <property type="entry name" value="Peptidase_M20_dimer"/>
</dbReference>
<evidence type="ECO:0000256" key="6">
    <source>
        <dbReference type="ARBA" id="ARBA00022833"/>
    </source>
</evidence>
<dbReference type="InParanoid" id="A0A0J6WXZ1"/>
<evidence type="ECO:0000256" key="5">
    <source>
        <dbReference type="ARBA" id="ARBA00022801"/>
    </source>
</evidence>
<dbReference type="RefSeq" id="WP_048513676.1">
    <property type="nucleotide sequence ID" value="NZ_FUXD01000014.1"/>
</dbReference>
<dbReference type="GO" id="GO:0016787">
    <property type="term" value="F:hydrolase activity"/>
    <property type="evidence" value="ECO:0007669"/>
    <property type="project" value="UniProtKB-KW"/>
</dbReference>
<dbReference type="Gene3D" id="3.40.630.10">
    <property type="entry name" value="Zn peptidases"/>
    <property type="match status" value="1"/>
</dbReference>
<evidence type="ECO:0000256" key="1">
    <source>
        <dbReference type="ARBA" id="ARBA00001941"/>
    </source>
</evidence>
<dbReference type="InterPro" id="IPR002933">
    <property type="entry name" value="Peptidase_M20"/>
</dbReference>
<sequence>MKNILSETLEKNKRKYIEHLVKLIQCDTQDLGHGIEGGLEKNGQSYLETVFHTMGAEKVVQDPLTEDVILQCRHQYHEGNLNHNYEGRYNVYAEFSGTGDKSILFNGHVDTMPAGNPENWIYDPFAGIIDDHKIYGVGACDMKAGLMAAIMAVELIRDAGISLPGTVRIASVCDEEGGGNGSLVAAVHGQKADAVVVCEPTNYELIAAHMGWVFFKIEVSGIAVHSGLKIKGVNAIDKTVKIMEALRELEHRWLLTYKHPLLPPPSGNVGVISGGEAGSTVPDYCCIQLCVHYQPGMTYEQVVQEYTDAIRLCCEGDAWLHGHAPSVSVYQSGNPFEMDLSHPFVGVFEKSFQEAVGLPLNIVGSPAGCDSRTWHNIAHCPTLQYGPGRLEQCHAVNEYVEIEQYLNAIKIYANLILHWCR</sequence>
<dbReference type="SUPFAM" id="SSF53187">
    <property type="entry name" value="Zn-dependent exopeptidases"/>
    <property type="match status" value="1"/>
</dbReference>
<dbReference type="Pfam" id="PF01546">
    <property type="entry name" value="Peptidase_M20"/>
    <property type="match status" value="1"/>
</dbReference>
<keyword evidence="4" id="KW-0479">Metal-binding</keyword>
<evidence type="ECO:0000259" key="8">
    <source>
        <dbReference type="Pfam" id="PF07687"/>
    </source>
</evidence>
<dbReference type="PATRIC" id="fig|1122219.3.peg.3447"/>
<dbReference type="SUPFAM" id="SSF55031">
    <property type="entry name" value="Bacterial exopeptidase dimerisation domain"/>
    <property type="match status" value="1"/>
</dbReference>
<dbReference type="AlphaFoldDB" id="A0A0J6WXZ1"/>
<evidence type="ECO:0000256" key="3">
    <source>
        <dbReference type="ARBA" id="ARBA00006247"/>
    </source>
</evidence>
<evidence type="ECO:0000313" key="9">
    <source>
        <dbReference type="EMBL" id="KMO87093.1"/>
    </source>
</evidence>
<dbReference type="InterPro" id="IPR050072">
    <property type="entry name" value="Peptidase_M20A"/>
</dbReference>
<name>A0A0J6WXZ1_9FIRM</name>
<evidence type="ECO:0000313" key="10">
    <source>
        <dbReference type="Proteomes" id="UP000036503"/>
    </source>
</evidence>
<dbReference type="EMBL" id="LEKT01000010">
    <property type="protein sequence ID" value="KMO87093.1"/>
    <property type="molecule type" value="Genomic_DNA"/>
</dbReference>
<protein>
    <submittedName>
        <fullName evidence="9">Acetylornithine deacetylase</fullName>
    </submittedName>
</protein>
<keyword evidence="7" id="KW-0170">Cobalt</keyword>
<evidence type="ECO:0000256" key="7">
    <source>
        <dbReference type="ARBA" id="ARBA00023285"/>
    </source>
</evidence>
<dbReference type="Proteomes" id="UP000036503">
    <property type="component" value="Unassembled WGS sequence"/>
</dbReference>
<comment type="cofactor">
    <cofactor evidence="1">
        <name>Co(2+)</name>
        <dbReference type="ChEBI" id="CHEBI:48828"/>
    </cofactor>
</comment>
<dbReference type="Gene3D" id="3.30.70.360">
    <property type="match status" value="1"/>
</dbReference>
<keyword evidence="6" id="KW-0862">Zinc</keyword>
<dbReference type="PANTHER" id="PTHR43808">
    <property type="entry name" value="ACETYLORNITHINE DEACETYLASE"/>
    <property type="match status" value="1"/>
</dbReference>
<dbReference type="STRING" id="39029.BSR42_11225"/>
<gene>
    <name evidence="9" type="ORF">AB840_04660</name>
</gene>
<dbReference type="InterPro" id="IPR036264">
    <property type="entry name" value="Bact_exopeptidase_dim_dom"/>
</dbReference>
<dbReference type="CDD" id="cd08659">
    <property type="entry name" value="M20_ArgE_DapE-like"/>
    <property type="match status" value="1"/>
</dbReference>
<proteinExistence type="inferred from homology"/>
<organism evidence="9 10">
    <name type="scientific">Megasphaera cerevisiae DSM 20462</name>
    <dbReference type="NCBI Taxonomy" id="1122219"/>
    <lineage>
        <taxon>Bacteria</taxon>
        <taxon>Bacillati</taxon>
        <taxon>Bacillota</taxon>
        <taxon>Negativicutes</taxon>
        <taxon>Veillonellales</taxon>
        <taxon>Veillonellaceae</taxon>
        <taxon>Megasphaera</taxon>
    </lineage>
</organism>
<keyword evidence="10" id="KW-1185">Reference proteome</keyword>